<evidence type="ECO:0008006" key="3">
    <source>
        <dbReference type="Google" id="ProtNLM"/>
    </source>
</evidence>
<accession>N1QKF5</accession>
<dbReference type="PANTHER" id="PTHR43036">
    <property type="entry name" value="OSJNBB0011N17.9 PROTEIN"/>
    <property type="match status" value="1"/>
</dbReference>
<evidence type="ECO:0000313" key="2">
    <source>
        <dbReference type="Proteomes" id="UP000016931"/>
    </source>
</evidence>
<dbReference type="HOGENOM" id="CLU_072455_1_1_1"/>
<dbReference type="EMBL" id="KB456260">
    <property type="protein sequence ID" value="EMF16762.1"/>
    <property type="molecule type" value="Genomic_DNA"/>
</dbReference>
<gene>
    <name evidence="1" type="ORF">SEPMUDRAFT_112792</name>
</gene>
<dbReference type="Proteomes" id="UP000016931">
    <property type="component" value="Unassembled WGS sequence"/>
</dbReference>
<dbReference type="OMA" id="MCTSWKS"/>
<name>N1QKF5_SPHMS</name>
<sequence>MSPPPWPIKKYSPRHSTWPYTPQDFHRQDASPDTQFYHQPRFVTHIDDAAIADLREYYRSVLLPCCTADGGGGRILDFCSSWISHYPGEIEDMVKDGEEGKGWKITGLGMNYQELEANPILNNGRICWDLNVEPDLKVALTSSTTTNTNKTISKFDISTSALSIDYLTSPISVLSSLLDLTNEGGSVHLVISNRCFPTKAIARWLRVDEEERVQMVGDFLHFAGWKGIEIVEEEEGSVVGC</sequence>
<organism evidence="1 2">
    <name type="scientific">Sphaerulina musiva (strain SO2202)</name>
    <name type="common">Poplar stem canker fungus</name>
    <name type="synonym">Septoria musiva</name>
    <dbReference type="NCBI Taxonomy" id="692275"/>
    <lineage>
        <taxon>Eukaryota</taxon>
        <taxon>Fungi</taxon>
        <taxon>Dikarya</taxon>
        <taxon>Ascomycota</taxon>
        <taxon>Pezizomycotina</taxon>
        <taxon>Dothideomycetes</taxon>
        <taxon>Dothideomycetidae</taxon>
        <taxon>Mycosphaerellales</taxon>
        <taxon>Mycosphaerellaceae</taxon>
        <taxon>Sphaerulina</taxon>
    </lineage>
</organism>
<reference evidence="1 2" key="1">
    <citation type="journal article" date="2012" name="PLoS Pathog.">
        <title>Diverse lifestyles and strategies of plant pathogenesis encoded in the genomes of eighteen Dothideomycetes fungi.</title>
        <authorList>
            <person name="Ohm R.A."/>
            <person name="Feau N."/>
            <person name="Henrissat B."/>
            <person name="Schoch C.L."/>
            <person name="Horwitz B.A."/>
            <person name="Barry K.W."/>
            <person name="Condon B.J."/>
            <person name="Copeland A.C."/>
            <person name="Dhillon B."/>
            <person name="Glaser F."/>
            <person name="Hesse C.N."/>
            <person name="Kosti I."/>
            <person name="LaButti K."/>
            <person name="Lindquist E.A."/>
            <person name="Lucas S."/>
            <person name="Salamov A.A."/>
            <person name="Bradshaw R.E."/>
            <person name="Ciuffetti L."/>
            <person name="Hamelin R.C."/>
            <person name="Kema G.H.J."/>
            <person name="Lawrence C."/>
            <person name="Scott J.A."/>
            <person name="Spatafora J.W."/>
            <person name="Turgeon B.G."/>
            <person name="de Wit P.J.G.M."/>
            <person name="Zhong S."/>
            <person name="Goodwin S.B."/>
            <person name="Grigoriev I.V."/>
        </authorList>
    </citation>
    <scope>NUCLEOTIDE SEQUENCE [LARGE SCALE GENOMIC DNA]</scope>
    <source>
        <strain evidence="1 2">SO2202</strain>
    </source>
</reference>
<dbReference type="GeneID" id="27898133"/>
<protein>
    <recommendedName>
        <fullName evidence="3">Methyltransferase type 11 domain-containing protein</fullName>
    </recommendedName>
</protein>
<proteinExistence type="predicted"/>
<keyword evidence="2" id="KW-1185">Reference proteome</keyword>
<dbReference type="RefSeq" id="XP_016764883.1">
    <property type="nucleotide sequence ID" value="XM_016900996.1"/>
</dbReference>
<dbReference type="AlphaFoldDB" id="N1QKF5"/>
<dbReference type="OrthoDB" id="2013972at2759"/>
<dbReference type="eggNOG" id="ENOG502QS7X">
    <property type="taxonomic scope" value="Eukaryota"/>
</dbReference>
<dbReference type="PANTHER" id="PTHR43036:SF2">
    <property type="entry name" value="OS04G0481300 PROTEIN"/>
    <property type="match status" value="1"/>
</dbReference>
<evidence type="ECO:0000313" key="1">
    <source>
        <dbReference type="EMBL" id="EMF16762.1"/>
    </source>
</evidence>